<reference evidence="1" key="1">
    <citation type="journal article" date="2021" name="Genome Biol. Evol.">
        <title>The assembled and annotated genome of the fairy-ring fungus Marasmius oreades.</title>
        <authorList>
            <person name="Hiltunen M."/>
            <person name="Ament-Velasquez S.L."/>
            <person name="Johannesson H."/>
        </authorList>
    </citation>
    <scope>NUCLEOTIDE SEQUENCE</scope>
    <source>
        <strain evidence="1">03SP1</strain>
    </source>
</reference>
<evidence type="ECO:0000313" key="2">
    <source>
        <dbReference type="Proteomes" id="UP001049176"/>
    </source>
</evidence>
<dbReference type="RefSeq" id="XP_043006359.1">
    <property type="nucleotide sequence ID" value="XM_043156572.1"/>
</dbReference>
<dbReference type="GeneID" id="66080598"/>
<sequence length="147" mass="15986">MCPPLDKLRTLIWTGEALFNKRKLGWGDAFQTPKTKSNPLLCLIRISSTFVKLETGAASGPTQLQDRGTDISTSANLKLGGNWNHLAPVPLPIAKRTLLDTLRGLHHAHTPDVVHADIGIDNVFIDTGLTTTPAIDDTTTRNLRLTA</sequence>
<dbReference type="InterPro" id="IPR011009">
    <property type="entry name" value="Kinase-like_dom_sf"/>
</dbReference>
<name>A0A9P7RU95_9AGAR</name>
<dbReference type="Proteomes" id="UP001049176">
    <property type="component" value="Chromosome 7"/>
</dbReference>
<organism evidence="1 2">
    <name type="scientific">Marasmius oreades</name>
    <name type="common">fairy-ring Marasmius</name>
    <dbReference type="NCBI Taxonomy" id="181124"/>
    <lineage>
        <taxon>Eukaryota</taxon>
        <taxon>Fungi</taxon>
        <taxon>Dikarya</taxon>
        <taxon>Basidiomycota</taxon>
        <taxon>Agaricomycotina</taxon>
        <taxon>Agaricomycetes</taxon>
        <taxon>Agaricomycetidae</taxon>
        <taxon>Agaricales</taxon>
        <taxon>Marasmiineae</taxon>
        <taxon>Marasmiaceae</taxon>
        <taxon>Marasmius</taxon>
    </lineage>
</organism>
<evidence type="ECO:0000313" key="1">
    <source>
        <dbReference type="EMBL" id="KAG7089889.1"/>
    </source>
</evidence>
<accession>A0A9P7RU95</accession>
<evidence type="ECO:0008006" key="3">
    <source>
        <dbReference type="Google" id="ProtNLM"/>
    </source>
</evidence>
<dbReference type="SUPFAM" id="SSF56112">
    <property type="entry name" value="Protein kinase-like (PK-like)"/>
    <property type="match status" value="1"/>
</dbReference>
<keyword evidence="2" id="KW-1185">Reference proteome</keyword>
<dbReference type="EMBL" id="CM032187">
    <property type="protein sequence ID" value="KAG7089889.1"/>
    <property type="molecule type" value="Genomic_DNA"/>
</dbReference>
<dbReference type="KEGG" id="more:E1B28_011523"/>
<dbReference type="Gene3D" id="1.10.510.10">
    <property type="entry name" value="Transferase(Phosphotransferase) domain 1"/>
    <property type="match status" value="1"/>
</dbReference>
<comment type="caution">
    <text evidence="1">The sequence shown here is derived from an EMBL/GenBank/DDBJ whole genome shotgun (WGS) entry which is preliminary data.</text>
</comment>
<proteinExistence type="predicted"/>
<dbReference type="AlphaFoldDB" id="A0A9P7RU95"/>
<dbReference type="OrthoDB" id="5979581at2759"/>
<protein>
    <recommendedName>
        <fullName evidence="3">Protein kinase domain-containing protein</fullName>
    </recommendedName>
</protein>
<gene>
    <name evidence="1" type="ORF">E1B28_011523</name>
</gene>